<dbReference type="Proteomes" id="UP001161247">
    <property type="component" value="Chromosome 5"/>
</dbReference>
<evidence type="ECO:0000313" key="3">
    <source>
        <dbReference type="EMBL" id="CAI9106654.1"/>
    </source>
</evidence>
<feature type="domain" description="DUSP" evidence="2">
    <location>
        <begin position="1"/>
        <end position="148"/>
    </location>
</feature>
<evidence type="ECO:0000259" key="2">
    <source>
        <dbReference type="PROSITE" id="PS51283"/>
    </source>
</evidence>
<protein>
    <submittedName>
        <fullName evidence="3">OLC1v1005857C1</fullName>
    </submittedName>
</protein>
<dbReference type="InterPro" id="IPR035927">
    <property type="entry name" value="DUSP-like_sf"/>
</dbReference>
<reference evidence="3" key="1">
    <citation type="submission" date="2023-03" db="EMBL/GenBank/DDBJ databases">
        <authorList>
            <person name="Julca I."/>
        </authorList>
    </citation>
    <scope>NUCLEOTIDE SEQUENCE</scope>
</reference>
<dbReference type="EMBL" id="OX459122">
    <property type="protein sequence ID" value="CAI9106654.1"/>
    <property type="molecule type" value="Genomic_DNA"/>
</dbReference>
<name>A0AAV1DFP2_OLDCO</name>
<dbReference type="Pfam" id="PF06337">
    <property type="entry name" value="DUSP"/>
    <property type="match status" value="1"/>
</dbReference>
<feature type="region of interest" description="Disordered" evidence="1">
    <location>
        <begin position="296"/>
        <end position="328"/>
    </location>
</feature>
<proteinExistence type="predicted"/>
<dbReference type="GO" id="GO:0004843">
    <property type="term" value="F:cysteine-type deubiquitinase activity"/>
    <property type="evidence" value="ECO:0007669"/>
    <property type="project" value="InterPro"/>
</dbReference>
<evidence type="ECO:0000256" key="1">
    <source>
        <dbReference type="SAM" id="MobiDB-lite"/>
    </source>
</evidence>
<gene>
    <name evidence="3" type="ORF">OLC1_LOCUS15121</name>
</gene>
<accession>A0AAV1DFP2</accession>
<dbReference type="Gene3D" id="3.30.2230.10">
    <property type="entry name" value="DUSP-like"/>
    <property type="match status" value="1"/>
</dbReference>
<evidence type="ECO:0000313" key="4">
    <source>
        <dbReference type="Proteomes" id="UP001161247"/>
    </source>
</evidence>
<keyword evidence="4" id="KW-1185">Reference proteome</keyword>
<dbReference type="InterPro" id="IPR006615">
    <property type="entry name" value="Pept_C19_DUSP"/>
</dbReference>
<sequence length="359" mass="41234">MSQQGLISSRGLHDPRDDVHLVQKLELVGIQVWTEELIEIILKEGFWIKDSYSSGLLYYRKLIESIWQKYTGQQPVGFFCVENNEHGRPGPIDNSDIVADQTDVDDDDDRRLLRTLLQGRDYVLLPEEGWERLYSWYKGGPVIARKMITVGSAAKQLIVEMFPLCLTLIDSRDDSESCLRLSKKASLRELYHVVGQLKGFEPEKFRVRDYFDRRKWLVLVPSSGRILEDSQLQMDQHILLEVESYGTWSSESSATDYWKPARSSSFTIAGGPSLSNGYSTGLSSSNIYQGISVRESREEEEEEMEDECDDNTKQESNSRQVLPSTSEKDLPEHIKNAWQIFTCNCNYSWIVSYKAAEQI</sequence>
<dbReference type="PROSITE" id="PS51283">
    <property type="entry name" value="DUSP"/>
    <property type="match status" value="1"/>
</dbReference>
<organism evidence="3 4">
    <name type="scientific">Oldenlandia corymbosa var. corymbosa</name>
    <dbReference type="NCBI Taxonomy" id="529605"/>
    <lineage>
        <taxon>Eukaryota</taxon>
        <taxon>Viridiplantae</taxon>
        <taxon>Streptophyta</taxon>
        <taxon>Embryophyta</taxon>
        <taxon>Tracheophyta</taxon>
        <taxon>Spermatophyta</taxon>
        <taxon>Magnoliopsida</taxon>
        <taxon>eudicotyledons</taxon>
        <taxon>Gunneridae</taxon>
        <taxon>Pentapetalae</taxon>
        <taxon>asterids</taxon>
        <taxon>lamiids</taxon>
        <taxon>Gentianales</taxon>
        <taxon>Rubiaceae</taxon>
        <taxon>Rubioideae</taxon>
        <taxon>Spermacoceae</taxon>
        <taxon>Hedyotis-Oldenlandia complex</taxon>
        <taxon>Oldenlandia</taxon>
    </lineage>
</organism>
<dbReference type="SUPFAM" id="SSF143791">
    <property type="entry name" value="DUSP-like"/>
    <property type="match status" value="1"/>
</dbReference>
<feature type="compositionally biased region" description="Acidic residues" evidence="1">
    <location>
        <begin position="298"/>
        <end position="309"/>
    </location>
</feature>
<dbReference type="SMART" id="SM00695">
    <property type="entry name" value="DUSP"/>
    <property type="match status" value="1"/>
</dbReference>
<dbReference type="AlphaFoldDB" id="A0AAV1DFP2"/>
<feature type="compositionally biased region" description="Polar residues" evidence="1">
    <location>
        <begin position="314"/>
        <end position="325"/>
    </location>
</feature>